<keyword evidence="6 12" id="KW-0479">Metal-binding</keyword>
<dbReference type="FunFam" id="3.90.980.10:FF:000001">
    <property type="entry name" value="DNA primase"/>
    <property type="match status" value="1"/>
</dbReference>
<dbReference type="RefSeq" id="WP_092075729.1">
    <property type="nucleotide sequence ID" value="NZ_FOYI01000001.1"/>
</dbReference>
<dbReference type="PROSITE" id="PS50880">
    <property type="entry name" value="TOPRIM"/>
    <property type="match status" value="1"/>
</dbReference>
<comment type="function">
    <text evidence="12 13">RNA polymerase that catalyzes the synthesis of short RNA molecules used as primers for DNA polymerase during DNA replication.</text>
</comment>
<evidence type="ECO:0000256" key="1">
    <source>
        <dbReference type="ARBA" id="ARBA00022478"/>
    </source>
</evidence>
<evidence type="ECO:0000313" key="17">
    <source>
        <dbReference type="EMBL" id="SFQ95503.1"/>
    </source>
</evidence>
<dbReference type="GO" id="GO:1990077">
    <property type="term" value="C:primosome complex"/>
    <property type="evidence" value="ECO:0007669"/>
    <property type="project" value="UniProtKB-KW"/>
</dbReference>
<dbReference type="Pfam" id="PF08275">
    <property type="entry name" value="DNAG_N"/>
    <property type="match status" value="1"/>
</dbReference>
<dbReference type="InterPro" id="IPR019475">
    <property type="entry name" value="DNA_primase_DnaB-bd"/>
</dbReference>
<evidence type="ECO:0000259" key="16">
    <source>
        <dbReference type="PROSITE" id="PS50880"/>
    </source>
</evidence>
<keyword evidence="1 12" id="KW-0240">DNA-directed RNA polymerase</keyword>
<dbReference type="InterPro" id="IPR030846">
    <property type="entry name" value="DnaG_bac"/>
</dbReference>
<dbReference type="PIRSF" id="PIRSF002811">
    <property type="entry name" value="DnaG"/>
    <property type="match status" value="1"/>
</dbReference>
<dbReference type="InterPro" id="IPR006295">
    <property type="entry name" value="DNA_primase_DnaG"/>
</dbReference>
<accession>A0A1I6CQU4</accession>
<keyword evidence="3 12" id="KW-0808">Transferase</keyword>
<dbReference type="EC" id="2.7.7.101" evidence="12"/>
<dbReference type="OrthoDB" id="9803773at2"/>
<dbReference type="GO" id="GO:0000428">
    <property type="term" value="C:DNA-directed RNA polymerase complex"/>
    <property type="evidence" value="ECO:0007669"/>
    <property type="project" value="UniProtKB-KW"/>
</dbReference>
<dbReference type="InterPro" id="IPR034151">
    <property type="entry name" value="TOPRIM_DnaG_bac"/>
</dbReference>
<evidence type="ECO:0000256" key="11">
    <source>
        <dbReference type="ARBA" id="ARBA00023163"/>
    </source>
</evidence>
<sequence>MSLPPGFIDELRNRLSMTQVVGRKVMWDTRKSNQAKGDMWAPCPFHQEKTASFHVDDRKGFYNCFGCGAKGDVFKFVQETENASFMEAVEILAREAGMQMPARDPKAQEKADRATQLADVMEEAVKFFRLQLRTGAASAARAYLDKRGMAAETQGTFEIGYAPAGWQGLFDHLTAKGIAPQMMLDAGLVREGKQGNRPYDVFRDRIIFPIRDPRGRCIAFGGRAMDPDDNAKYLNSPATQLFDKSRTLYNHGPARAAAGRGAPLIVAEGYMDVIALSEAGFEGAVAPLGTAVTPQHLDLLWRIAPEPIIALDGDTAGLRAAYKVIDIALPLLAAGRALRFALMPDGMDPDDLIRAKGPEAVQGALDAAAPLLSLLWRRETEGRVFDSPERKAALDKSLRQAVSAIQDPVLKGHYEREVKDLLWQLFRKRPERGASMNRPGGQKRGGAFKTQPIAPRATTRASLLARGDEGAQDRLRETVILATLIATPQVIEEFEDRLERLRFSEPSLARTRDAILRAANAGAGQGAEAFRETLMQNLGAEALENLLTADHVAIVPAVRHPGNAEFARLTLEEELTKLDAHRGLAAEIAEACEDLSGAADESVTWRLGQASAAVLSATRSQQGDSTEHDIADNGLPIRRDERGKLDDLLARISQGRSGPTGEK</sequence>
<dbReference type="Pfam" id="PF13662">
    <property type="entry name" value="Toprim_4"/>
    <property type="match status" value="1"/>
</dbReference>
<evidence type="ECO:0000256" key="12">
    <source>
        <dbReference type="HAMAP-Rule" id="MF_00974"/>
    </source>
</evidence>
<evidence type="ECO:0000256" key="9">
    <source>
        <dbReference type="ARBA" id="ARBA00022842"/>
    </source>
</evidence>
<comment type="cofactor">
    <cofactor evidence="12 13 14">
        <name>Zn(2+)</name>
        <dbReference type="ChEBI" id="CHEBI:29105"/>
    </cofactor>
    <text evidence="12 13 14">Binds 1 zinc ion per monomer.</text>
</comment>
<dbReference type="HAMAP" id="MF_00974">
    <property type="entry name" value="DNA_primase_DnaG"/>
    <property type="match status" value="1"/>
</dbReference>
<comment type="subunit">
    <text evidence="12">Monomer. Interacts with DnaB.</text>
</comment>
<dbReference type="Pfam" id="PF10410">
    <property type="entry name" value="DnaB_bind"/>
    <property type="match status" value="1"/>
</dbReference>
<dbReference type="GO" id="GO:0005737">
    <property type="term" value="C:cytoplasm"/>
    <property type="evidence" value="ECO:0007669"/>
    <property type="project" value="TreeGrafter"/>
</dbReference>
<evidence type="ECO:0000256" key="13">
    <source>
        <dbReference type="PIRNR" id="PIRNR002811"/>
    </source>
</evidence>
<evidence type="ECO:0000256" key="3">
    <source>
        <dbReference type="ARBA" id="ARBA00022679"/>
    </source>
</evidence>
<dbReference type="SMART" id="SM00493">
    <property type="entry name" value="TOPRIM"/>
    <property type="match status" value="1"/>
</dbReference>
<keyword evidence="4 12" id="KW-0548">Nucleotidyltransferase</keyword>
<dbReference type="InterPro" id="IPR006171">
    <property type="entry name" value="TOPRIM_dom"/>
</dbReference>
<comment type="domain">
    <text evidence="12">Contains an N-terminal zinc-binding domain, a central core domain that contains the primase activity, and a C-terminal DnaB-binding domain.</text>
</comment>
<dbReference type="GO" id="GO:0003677">
    <property type="term" value="F:DNA binding"/>
    <property type="evidence" value="ECO:0007669"/>
    <property type="project" value="UniProtKB-KW"/>
</dbReference>
<dbReference type="NCBIfam" id="TIGR01391">
    <property type="entry name" value="dnaG"/>
    <property type="match status" value="1"/>
</dbReference>
<dbReference type="InterPro" id="IPR036977">
    <property type="entry name" value="DNA_primase_Znf_CHC2"/>
</dbReference>
<keyword evidence="7 12" id="KW-0863">Zinc-finger</keyword>
<dbReference type="Pfam" id="PF01807">
    <property type="entry name" value="Zn_ribbon_DnaG"/>
    <property type="match status" value="1"/>
</dbReference>
<evidence type="ECO:0000256" key="5">
    <source>
        <dbReference type="ARBA" id="ARBA00022705"/>
    </source>
</evidence>
<dbReference type="CDD" id="cd03364">
    <property type="entry name" value="TOPRIM_DnaG_primases"/>
    <property type="match status" value="1"/>
</dbReference>
<dbReference type="Gene3D" id="3.90.980.10">
    <property type="entry name" value="DNA primase, catalytic core, N-terminal domain"/>
    <property type="match status" value="1"/>
</dbReference>
<evidence type="ECO:0000256" key="6">
    <source>
        <dbReference type="ARBA" id="ARBA00022723"/>
    </source>
</evidence>
<dbReference type="PANTHER" id="PTHR30313:SF2">
    <property type="entry name" value="DNA PRIMASE"/>
    <property type="match status" value="1"/>
</dbReference>
<dbReference type="Proteomes" id="UP000199302">
    <property type="component" value="Unassembled WGS sequence"/>
</dbReference>
<keyword evidence="2 12" id="KW-0639">Primosome</keyword>
<dbReference type="Gene3D" id="3.90.580.10">
    <property type="entry name" value="Zinc finger, CHC2-type domain"/>
    <property type="match status" value="1"/>
</dbReference>
<reference evidence="17 18" key="1">
    <citation type="submission" date="2016-10" db="EMBL/GenBank/DDBJ databases">
        <authorList>
            <person name="de Groot N.N."/>
        </authorList>
    </citation>
    <scope>NUCLEOTIDE SEQUENCE [LARGE SCALE GENOMIC DNA]</scope>
    <source>
        <strain evidence="18">KMM 9023,NRIC 0796,JCM 17311,KCTC 23692</strain>
    </source>
</reference>
<dbReference type="InterPro" id="IPR037068">
    <property type="entry name" value="DNA_primase_core_N_sf"/>
</dbReference>
<proteinExistence type="inferred from homology"/>
<dbReference type="GO" id="GO:0006269">
    <property type="term" value="P:DNA replication, synthesis of primer"/>
    <property type="evidence" value="ECO:0007669"/>
    <property type="project" value="UniProtKB-UniRule"/>
</dbReference>
<feature type="region of interest" description="Disordered" evidence="15">
    <location>
        <begin position="432"/>
        <end position="452"/>
    </location>
</feature>
<keyword evidence="5 12" id="KW-0235">DNA replication</keyword>
<evidence type="ECO:0000256" key="2">
    <source>
        <dbReference type="ARBA" id="ARBA00022515"/>
    </source>
</evidence>
<dbReference type="Gene3D" id="3.40.1360.10">
    <property type="match status" value="1"/>
</dbReference>
<name>A0A1I6CQU4_9RHOB</name>
<keyword evidence="10 12" id="KW-0238">DNA-binding</keyword>
<dbReference type="STRING" id="871652.SAMN04515673_101212"/>
<dbReference type="AlphaFoldDB" id="A0A1I6CQU4"/>
<feature type="zinc finger region" description="CHC2-type" evidence="12 14">
    <location>
        <begin position="43"/>
        <end position="67"/>
    </location>
</feature>
<evidence type="ECO:0000256" key="7">
    <source>
        <dbReference type="ARBA" id="ARBA00022771"/>
    </source>
</evidence>
<dbReference type="GO" id="GO:0003899">
    <property type="term" value="F:DNA-directed RNA polymerase activity"/>
    <property type="evidence" value="ECO:0007669"/>
    <property type="project" value="UniProtKB-UniRule"/>
</dbReference>
<feature type="domain" description="Toprim" evidence="16">
    <location>
        <begin position="262"/>
        <end position="344"/>
    </location>
</feature>
<gene>
    <name evidence="12" type="primary">dnaG</name>
    <name evidence="17" type="ORF">SAMN04515673_101212</name>
</gene>
<evidence type="ECO:0000256" key="10">
    <source>
        <dbReference type="ARBA" id="ARBA00023125"/>
    </source>
</evidence>
<evidence type="ECO:0000256" key="8">
    <source>
        <dbReference type="ARBA" id="ARBA00022833"/>
    </source>
</evidence>
<comment type="similarity">
    <text evidence="12 13">Belongs to the DnaG primase family.</text>
</comment>
<feature type="region of interest" description="Disordered" evidence="15">
    <location>
        <begin position="618"/>
        <end position="642"/>
    </location>
</feature>
<evidence type="ECO:0000256" key="4">
    <source>
        <dbReference type="ARBA" id="ARBA00022695"/>
    </source>
</evidence>
<dbReference type="GO" id="GO:0008270">
    <property type="term" value="F:zinc ion binding"/>
    <property type="evidence" value="ECO:0007669"/>
    <property type="project" value="UniProtKB-UniRule"/>
</dbReference>
<keyword evidence="11 12" id="KW-0804">Transcription</keyword>
<dbReference type="FunFam" id="3.40.1360.10:FF:000002">
    <property type="entry name" value="DNA primase"/>
    <property type="match status" value="1"/>
</dbReference>
<evidence type="ECO:0000313" key="18">
    <source>
        <dbReference type="Proteomes" id="UP000199302"/>
    </source>
</evidence>
<organism evidence="17 18">
    <name type="scientific">Poseidonocella sedimentorum</name>
    <dbReference type="NCBI Taxonomy" id="871652"/>
    <lineage>
        <taxon>Bacteria</taxon>
        <taxon>Pseudomonadati</taxon>
        <taxon>Pseudomonadota</taxon>
        <taxon>Alphaproteobacteria</taxon>
        <taxon>Rhodobacterales</taxon>
        <taxon>Roseobacteraceae</taxon>
        <taxon>Poseidonocella</taxon>
    </lineage>
</organism>
<dbReference type="InterPro" id="IPR013264">
    <property type="entry name" value="DNAG_N"/>
</dbReference>
<dbReference type="SMART" id="SM00400">
    <property type="entry name" value="ZnF_CHCC"/>
    <property type="match status" value="1"/>
</dbReference>
<dbReference type="InterPro" id="IPR050219">
    <property type="entry name" value="DnaG_primase"/>
</dbReference>
<keyword evidence="18" id="KW-1185">Reference proteome</keyword>
<keyword evidence="8 12" id="KW-0862">Zinc</keyword>
<dbReference type="InterPro" id="IPR002694">
    <property type="entry name" value="Znf_CHC2"/>
</dbReference>
<dbReference type="PANTHER" id="PTHR30313">
    <property type="entry name" value="DNA PRIMASE"/>
    <property type="match status" value="1"/>
</dbReference>
<keyword evidence="9" id="KW-0460">Magnesium</keyword>
<dbReference type="SUPFAM" id="SSF56731">
    <property type="entry name" value="DNA primase core"/>
    <property type="match status" value="1"/>
</dbReference>
<feature type="compositionally biased region" description="Basic and acidic residues" evidence="15">
    <location>
        <begin position="625"/>
        <end position="642"/>
    </location>
</feature>
<comment type="catalytic activity">
    <reaction evidence="12">
        <text>ssDNA + n NTP = ssDNA/pppN(pN)n-1 hybrid + (n-1) diphosphate.</text>
        <dbReference type="EC" id="2.7.7.101"/>
    </reaction>
</comment>
<protein>
    <recommendedName>
        <fullName evidence="12 13">DNA primase</fullName>
        <ecNumber evidence="12">2.7.7.101</ecNumber>
    </recommendedName>
</protein>
<evidence type="ECO:0000256" key="14">
    <source>
        <dbReference type="PIRSR" id="PIRSR002811-1"/>
    </source>
</evidence>
<dbReference type="SUPFAM" id="SSF57783">
    <property type="entry name" value="Zinc beta-ribbon"/>
    <property type="match status" value="1"/>
</dbReference>
<dbReference type="EMBL" id="FOYI01000001">
    <property type="protein sequence ID" value="SFQ95503.1"/>
    <property type="molecule type" value="Genomic_DNA"/>
</dbReference>
<evidence type="ECO:0000256" key="15">
    <source>
        <dbReference type="SAM" id="MobiDB-lite"/>
    </source>
</evidence>